<keyword evidence="3 10" id="KW-0285">Flavoprotein</keyword>
<keyword evidence="9 10" id="KW-0511">Multifunctional enzyme</keyword>
<dbReference type="EMBL" id="JAKUML010000012">
    <property type="protein sequence ID" value="MCJ8146965.1"/>
    <property type="molecule type" value="Genomic_DNA"/>
</dbReference>
<keyword evidence="8 10" id="KW-0560">Oxidoreductase</keyword>
<dbReference type="GO" id="GO:0002097">
    <property type="term" value="P:tRNA wobble base modification"/>
    <property type="evidence" value="ECO:0007669"/>
    <property type="project" value="UniProtKB-UniRule"/>
</dbReference>
<organism evidence="13 14">
    <name type="scientific">Acinetobacter sedimenti</name>
    <dbReference type="NCBI Taxonomy" id="2919922"/>
    <lineage>
        <taxon>Bacteria</taxon>
        <taxon>Pseudomonadati</taxon>
        <taxon>Pseudomonadota</taxon>
        <taxon>Gammaproteobacteria</taxon>
        <taxon>Moraxellales</taxon>
        <taxon>Moraxellaceae</taxon>
        <taxon>Acinetobacter</taxon>
    </lineage>
</organism>
<reference evidence="13" key="1">
    <citation type="submission" date="2022-02" db="EMBL/GenBank/DDBJ databases">
        <title>Acinetobacter A3.8 sp. nov., isolated from Sediment (Zhairuo Island).</title>
        <authorList>
            <person name="Zheng K."/>
        </authorList>
    </citation>
    <scope>NUCLEOTIDE SEQUENCE</scope>
    <source>
        <strain evidence="13">A3.8</strain>
    </source>
</reference>
<dbReference type="InterPro" id="IPR023032">
    <property type="entry name" value="tRNA_MAMT_biosynth_bifunc_MnmC"/>
</dbReference>
<name>A0A9X2BAX0_9GAMM</name>
<feature type="domain" description="MnmC-like methyltransferase" evidence="12">
    <location>
        <begin position="123"/>
        <end position="245"/>
    </location>
</feature>
<dbReference type="EC" id="1.5.-.-" evidence="10"/>
<dbReference type="Gene3D" id="3.50.50.60">
    <property type="entry name" value="FAD/NAD(P)-binding domain"/>
    <property type="match status" value="1"/>
</dbReference>
<dbReference type="GO" id="GO:0032259">
    <property type="term" value="P:methylation"/>
    <property type="evidence" value="ECO:0007669"/>
    <property type="project" value="UniProtKB-KW"/>
</dbReference>
<dbReference type="PANTHER" id="PTHR13847:SF283">
    <property type="entry name" value="TRNA 5-METHYLAMINOMETHYL-2-THIOURIDINE BIOSYNTHESIS BIFUNCTIONAL PROTEIN MNMC"/>
    <property type="match status" value="1"/>
</dbReference>
<dbReference type="Gene3D" id="3.40.50.150">
    <property type="entry name" value="Vaccinia Virus protein VP39"/>
    <property type="match status" value="1"/>
</dbReference>
<dbReference type="HAMAP" id="MF_01102">
    <property type="entry name" value="MnmC"/>
    <property type="match status" value="1"/>
</dbReference>
<evidence type="ECO:0000256" key="2">
    <source>
        <dbReference type="ARBA" id="ARBA00022603"/>
    </source>
</evidence>
<evidence type="ECO:0000256" key="8">
    <source>
        <dbReference type="ARBA" id="ARBA00023002"/>
    </source>
</evidence>
<dbReference type="InterPro" id="IPR029063">
    <property type="entry name" value="SAM-dependent_MTases_sf"/>
</dbReference>
<keyword evidence="7 10" id="KW-0274">FAD</keyword>
<dbReference type="PANTHER" id="PTHR13847">
    <property type="entry name" value="SARCOSINE DEHYDROGENASE-RELATED"/>
    <property type="match status" value="1"/>
</dbReference>
<evidence type="ECO:0000256" key="7">
    <source>
        <dbReference type="ARBA" id="ARBA00022827"/>
    </source>
</evidence>
<keyword evidence="6 10" id="KW-0819">tRNA processing</keyword>
<dbReference type="GO" id="GO:0016645">
    <property type="term" value="F:oxidoreductase activity, acting on the CH-NH group of donors"/>
    <property type="evidence" value="ECO:0007669"/>
    <property type="project" value="InterPro"/>
</dbReference>
<comment type="caution">
    <text evidence="13">The sequence shown here is derived from an EMBL/GenBank/DDBJ whole genome shotgun (WGS) entry which is preliminary data.</text>
</comment>
<evidence type="ECO:0000259" key="12">
    <source>
        <dbReference type="Pfam" id="PF05430"/>
    </source>
</evidence>
<evidence type="ECO:0000256" key="4">
    <source>
        <dbReference type="ARBA" id="ARBA00022679"/>
    </source>
</evidence>
<comment type="similarity">
    <text evidence="10">In the N-terminal section; belongs to the methyltransferase superfamily. tRNA (mnm(5)s(2)U34)-methyltransferase family.</text>
</comment>
<dbReference type="InterPro" id="IPR006076">
    <property type="entry name" value="FAD-dep_OxRdtase"/>
</dbReference>
<evidence type="ECO:0000256" key="1">
    <source>
        <dbReference type="ARBA" id="ARBA00022490"/>
    </source>
</evidence>
<evidence type="ECO:0000259" key="11">
    <source>
        <dbReference type="Pfam" id="PF01266"/>
    </source>
</evidence>
<keyword evidence="14" id="KW-1185">Reference proteome</keyword>
<keyword evidence="4 10" id="KW-0808">Transferase</keyword>
<dbReference type="Pfam" id="PF05430">
    <property type="entry name" value="Methyltransf_30"/>
    <property type="match status" value="1"/>
</dbReference>
<dbReference type="NCBIfam" id="TIGR03197">
    <property type="entry name" value="MnmC_Cterm"/>
    <property type="match status" value="1"/>
</dbReference>
<dbReference type="SUPFAM" id="SSF51971">
    <property type="entry name" value="Nucleotide-binding domain"/>
    <property type="match status" value="1"/>
</dbReference>
<proteinExistence type="inferred from homology"/>
<comment type="subcellular location">
    <subcellularLocation>
        <location evidence="10">Cytoplasm</location>
    </subcellularLocation>
</comment>
<dbReference type="GO" id="GO:0005737">
    <property type="term" value="C:cytoplasm"/>
    <property type="evidence" value="ECO:0007669"/>
    <property type="project" value="UniProtKB-SubCell"/>
</dbReference>
<dbReference type="GO" id="GO:0004808">
    <property type="term" value="F:tRNA (5-methylaminomethyl-2-thiouridylate)(34)-methyltransferase activity"/>
    <property type="evidence" value="ECO:0007669"/>
    <property type="project" value="UniProtKB-EC"/>
</dbReference>
<gene>
    <name evidence="10 13" type="primary">mnmC</name>
    <name evidence="13" type="ORF">MKI79_08640</name>
</gene>
<feature type="region of interest" description="FAD-dependent cmnm(5)s(2)U34 oxidoreductase" evidence="10">
    <location>
        <begin position="273"/>
        <end position="637"/>
    </location>
</feature>
<keyword evidence="2 10" id="KW-0489">Methyltransferase</keyword>
<dbReference type="InterPro" id="IPR008471">
    <property type="entry name" value="MnmC-like_methylTransf"/>
</dbReference>
<accession>A0A9X2BAX0</accession>
<evidence type="ECO:0000313" key="13">
    <source>
        <dbReference type="EMBL" id="MCJ8146965.1"/>
    </source>
</evidence>
<dbReference type="InterPro" id="IPR036188">
    <property type="entry name" value="FAD/NAD-bd_sf"/>
</dbReference>
<dbReference type="InterPro" id="IPR017610">
    <property type="entry name" value="tRNA_S-uridine_synth_MnmC_C"/>
</dbReference>
<sequence length="637" mass="72002">MNHSQNISPITCAELEWQQVDGVDIPVSKQFGDVYFSKANGLLETRHVFLNGNDLSERLAQLTDGEQFIVGETGFGTGLNFLALWQLWQNVRPNNNSRLHFISVEKYPLSKADLARALATWDELAPISKRLIESYPFALAGCHRLRFDDERISLDVWFGDASECFPLIQSNQTVNAWFLDGFAPSCNPELWQEQIFQHIMRLSAQDTTFASFSVAGVLKRALKSYGVEINRPKGFGHKREMLKAIWKNTEDLIQTSNDSKYNNHNTRRKFAIIGAGIAGLTTAWTLAQRGITVTLFEQYQPLAGGSGNPLAMLNPKLCSMDKVATHLMTTSWQYALRFYQQFDAFQAMQVEQIHDTKNNIKKINEVLSLQDYPNDILEIIQSESGHHDTGQSTVLLKQAGVISPQQFATQVLAHPLISLIQKKVTQLEVCDDQKVHLYDQDDNKAEEFSDVIVCNAMDLNRLLPNTPKLKPIRGQVTWTNIKGTDLNTPLKNAEKNTAYSFGGYASPMQDNQTQQLIFGASFLPNDDQTDLRIEDHQHNFELLQEYQPKLAQRISDKPQDWQGRAALRAQTADYLPLVGRYDRVSPNIYLFAGLGSKGFLFAPLCAEIIVSQIFNETLPVPSNLAYLLRPNRFKIKP</sequence>
<dbReference type="Pfam" id="PF01266">
    <property type="entry name" value="DAO"/>
    <property type="match status" value="1"/>
</dbReference>
<evidence type="ECO:0000256" key="5">
    <source>
        <dbReference type="ARBA" id="ARBA00022691"/>
    </source>
</evidence>
<keyword evidence="1 10" id="KW-0963">Cytoplasm</keyword>
<dbReference type="RefSeq" id="WP_241572153.1">
    <property type="nucleotide sequence ID" value="NZ_JAKUML010000012.1"/>
</dbReference>
<evidence type="ECO:0000256" key="6">
    <source>
        <dbReference type="ARBA" id="ARBA00022694"/>
    </source>
</evidence>
<dbReference type="GO" id="GO:0050660">
    <property type="term" value="F:flavin adenine dinucleotide binding"/>
    <property type="evidence" value="ECO:0007669"/>
    <property type="project" value="UniProtKB-UniRule"/>
</dbReference>
<keyword evidence="5 10" id="KW-0949">S-adenosyl-L-methionine</keyword>
<feature type="region of interest" description="tRNA (mnm(5)s(2)U34)-methyltransferase" evidence="10">
    <location>
        <begin position="1"/>
        <end position="247"/>
    </location>
</feature>
<comment type="similarity">
    <text evidence="10">In the C-terminal section; belongs to the DAO family.</text>
</comment>
<evidence type="ECO:0000256" key="10">
    <source>
        <dbReference type="HAMAP-Rule" id="MF_01102"/>
    </source>
</evidence>
<dbReference type="NCBIfam" id="NF002481">
    <property type="entry name" value="PRK01747.1-2"/>
    <property type="match status" value="1"/>
</dbReference>
<dbReference type="AlphaFoldDB" id="A0A9X2BAX0"/>
<feature type="domain" description="FAD dependent oxidoreductase" evidence="11">
    <location>
        <begin position="270"/>
        <end position="610"/>
    </location>
</feature>
<dbReference type="Gene3D" id="3.30.9.10">
    <property type="entry name" value="D-Amino Acid Oxidase, subunit A, domain 2"/>
    <property type="match status" value="1"/>
</dbReference>
<comment type="function">
    <text evidence="10">Catalyzes the last two steps in the biosynthesis of 5-methylaminomethyl-2-thiouridine (mnm(5)s(2)U) at the wobble position (U34) in tRNA. Catalyzes the FAD-dependent demodification of cmnm(5)s(2)U34 to nm(5)s(2)U34, followed by the transfer of a methyl group from S-adenosyl-L-methionine to nm(5)s(2)U34, to form mnm(5)s(2)U34.</text>
</comment>
<evidence type="ECO:0000256" key="9">
    <source>
        <dbReference type="ARBA" id="ARBA00023268"/>
    </source>
</evidence>
<evidence type="ECO:0000313" key="14">
    <source>
        <dbReference type="Proteomes" id="UP001139701"/>
    </source>
</evidence>
<dbReference type="InterPro" id="IPR047785">
    <property type="entry name" value="tRNA_MNMC2"/>
</dbReference>
<evidence type="ECO:0000256" key="3">
    <source>
        <dbReference type="ARBA" id="ARBA00022630"/>
    </source>
</evidence>
<comment type="cofactor">
    <cofactor evidence="10">
        <name>FAD</name>
        <dbReference type="ChEBI" id="CHEBI:57692"/>
    </cofactor>
</comment>
<comment type="catalytic activity">
    <reaction evidence="10">
        <text>5-aminomethyl-2-thiouridine(34) in tRNA + S-adenosyl-L-methionine = 5-methylaminomethyl-2-thiouridine(34) in tRNA + S-adenosyl-L-homocysteine + H(+)</text>
        <dbReference type="Rhea" id="RHEA:19569"/>
        <dbReference type="Rhea" id="RHEA-COMP:10195"/>
        <dbReference type="Rhea" id="RHEA-COMP:10197"/>
        <dbReference type="ChEBI" id="CHEBI:15378"/>
        <dbReference type="ChEBI" id="CHEBI:57856"/>
        <dbReference type="ChEBI" id="CHEBI:59789"/>
        <dbReference type="ChEBI" id="CHEBI:74454"/>
        <dbReference type="ChEBI" id="CHEBI:74455"/>
        <dbReference type="EC" id="2.1.1.61"/>
    </reaction>
</comment>
<dbReference type="EC" id="2.1.1.61" evidence="10"/>
<dbReference type="NCBIfam" id="NF033855">
    <property type="entry name" value="tRNA_MNMC2"/>
    <property type="match status" value="1"/>
</dbReference>
<dbReference type="Proteomes" id="UP001139701">
    <property type="component" value="Unassembled WGS sequence"/>
</dbReference>
<protein>
    <recommendedName>
        <fullName evidence="10">tRNA 5-methylaminomethyl-2-thiouridine biosynthesis bifunctional protein MnmC</fullName>
        <shortName evidence="10">tRNA mnm(5)s(2)U biosynthesis bifunctional protein</shortName>
    </recommendedName>
    <domain>
        <recommendedName>
            <fullName evidence="10">tRNA (mnm(5)s(2)U34)-methyltransferase</fullName>
            <ecNumber evidence="10">2.1.1.61</ecNumber>
        </recommendedName>
    </domain>
    <domain>
        <recommendedName>
            <fullName evidence="10">FAD-dependent cmnm(5)s(2)U34 oxidoreductase</fullName>
            <ecNumber evidence="10">1.5.-.-</ecNumber>
        </recommendedName>
    </domain>
</protein>